<sequence>MEVQCDSRNKAKRTRITLCTKPTRMGSGVDGSRHDSPAGTVSRQEAMSESGEYSRSASADGPRSCLL</sequence>
<proteinExistence type="predicted"/>
<comment type="caution">
    <text evidence="2">The sequence shown here is derived from an EMBL/GenBank/DDBJ whole genome shotgun (WGS) entry which is preliminary data.</text>
</comment>
<reference evidence="2 3" key="1">
    <citation type="journal article" date="2019" name="New Phytol.">
        <title>Comparative genomics reveals unique wood-decay strategies and fruiting body development in the Schizophyllaceae.</title>
        <authorList>
            <person name="Almasi E."/>
            <person name="Sahu N."/>
            <person name="Krizsan K."/>
            <person name="Balint B."/>
            <person name="Kovacs G.M."/>
            <person name="Kiss B."/>
            <person name="Cseklye J."/>
            <person name="Drula E."/>
            <person name="Henrissat B."/>
            <person name="Nagy I."/>
            <person name="Chovatia M."/>
            <person name="Adam C."/>
            <person name="LaButti K."/>
            <person name="Lipzen A."/>
            <person name="Riley R."/>
            <person name="Grigoriev I.V."/>
            <person name="Nagy L.G."/>
        </authorList>
    </citation>
    <scope>NUCLEOTIDE SEQUENCE [LARGE SCALE GENOMIC DNA]</scope>
    <source>
        <strain evidence="2 3">NL-1724</strain>
    </source>
</reference>
<accession>A0A550BRY3</accession>
<feature type="compositionally biased region" description="Polar residues" evidence="1">
    <location>
        <begin position="39"/>
        <end position="57"/>
    </location>
</feature>
<evidence type="ECO:0000256" key="1">
    <source>
        <dbReference type="SAM" id="MobiDB-lite"/>
    </source>
</evidence>
<keyword evidence="3" id="KW-1185">Reference proteome</keyword>
<name>A0A550BRY3_9AGAR</name>
<protein>
    <submittedName>
        <fullName evidence="2">Uncharacterized protein</fullName>
    </submittedName>
</protein>
<evidence type="ECO:0000313" key="2">
    <source>
        <dbReference type="EMBL" id="TRM55289.1"/>
    </source>
</evidence>
<organism evidence="2 3">
    <name type="scientific">Schizophyllum amplum</name>
    <dbReference type="NCBI Taxonomy" id="97359"/>
    <lineage>
        <taxon>Eukaryota</taxon>
        <taxon>Fungi</taxon>
        <taxon>Dikarya</taxon>
        <taxon>Basidiomycota</taxon>
        <taxon>Agaricomycotina</taxon>
        <taxon>Agaricomycetes</taxon>
        <taxon>Agaricomycetidae</taxon>
        <taxon>Agaricales</taxon>
        <taxon>Schizophyllaceae</taxon>
        <taxon>Schizophyllum</taxon>
    </lineage>
</organism>
<feature type="region of interest" description="Disordered" evidence="1">
    <location>
        <begin position="1"/>
        <end position="67"/>
    </location>
</feature>
<evidence type="ECO:0000313" key="3">
    <source>
        <dbReference type="Proteomes" id="UP000320762"/>
    </source>
</evidence>
<gene>
    <name evidence="2" type="ORF">BD626DRAFT_529286</name>
</gene>
<dbReference type="Proteomes" id="UP000320762">
    <property type="component" value="Unassembled WGS sequence"/>
</dbReference>
<dbReference type="AlphaFoldDB" id="A0A550BRY3"/>
<dbReference type="EMBL" id="VDMD01000193">
    <property type="protein sequence ID" value="TRM55289.1"/>
    <property type="molecule type" value="Genomic_DNA"/>
</dbReference>